<organism evidence="1 2">
    <name type="scientific">Fusarium graminearum deltaflexivirus 1</name>
    <dbReference type="NCBI Taxonomy" id="1872710"/>
    <lineage>
        <taxon>Viruses</taxon>
        <taxon>Riboviria</taxon>
        <taxon>Orthornavirae</taxon>
        <taxon>Kitrinoviricota</taxon>
        <taxon>Alsuviricetes</taxon>
        <taxon>Tymovirales</taxon>
        <taxon>Deltaflexiviridae</taxon>
        <taxon>Deltaflexivirus</taxon>
        <taxon>Deltaflexivirus fusarii</taxon>
        <taxon>Fusarium deltaflexivirus 1</taxon>
    </lineage>
</organism>
<keyword evidence="2" id="KW-1185">Reference proteome</keyword>
<sequence>MSEFIGDTSHLKRDTVPFSAVFTFEGVSGSGAVKLTDNLSISRIIAGRAYVSLDPSSLTIELISPPSPDKAAHLTAAVIPSTVSSPPKLTEHILTVPGSVLIRSSTYDTTLPSSIQLAPGVAHQLVPPPLIGDPPQLVFAYHIAGASSDTKGHVRLSGTITLGGVGFIQTW</sequence>
<accession>A0A1B1JH97</accession>
<dbReference type="GeneID" id="28340311"/>
<proteinExistence type="predicted"/>
<evidence type="ECO:0000313" key="1">
    <source>
        <dbReference type="EMBL" id="ANS13833.1"/>
    </source>
</evidence>
<reference evidence="1 2" key="1">
    <citation type="journal article" date="2016" name="Arch. Virol.">
        <title>The complete genome sequence of a novel Fusarium graminearum RNA virus in a new proposed family within the order Tymovirales.</title>
        <authorList>
            <person name="Chen X."/>
            <person name="He H."/>
            <person name="Yang X."/>
            <person name="Zeng H."/>
            <person name="Qiu D."/>
            <person name="Guo L."/>
        </authorList>
    </citation>
    <scope>NUCLEOTIDE SEQUENCE [LARGE SCALE GENOMIC DNA]</scope>
    <source>
        <strain evidence="1">BJ59</strain>
    </source>
</reference>
<dbReference type="RefSeq" id="YP_009268713.1">
    <property type="nucleotide sequence ID" value="NC_030654.1"/>
</dbReference>
<dbReference type="EMBL" id="KX015962">
    <property type="protein sequence ID" value="ANS13833.1"/>
    <property type="molecule type" value="Genomic_RNA"/>
</dbReference>
<name>A0A1B1JH97_9VIRU</name>
<dbReference type="Proteomes" id="UP000201836">
    <property type="component" value="Segment"/>
</dbReference>
<dbReference type="KEGG" id="vg:28340311"/>
<protein>
    <submittedName>
        <fullName evidence="1">Uncharacterized protein</fullName>
    </submittedName>
</protein>
<evidence type="ECO:0000313" key="2">
    <source>
        <dbReference type="Proteomes" id="UP000201836"/>
    </source>
</evidence>